<dbReference type="AlphaFoldDB" id="A0A445KPI2"/>
<evidence type="ECO:0000256" key="3">
    <source>
        <dbReference type="SAM" id="MobiDB-lite"/>
    </source>
</evidence>
<evidence type="ECO:0000313" key="4">
    <source>
        <dbReference type="EMBL" id="RZC12806.1"/>
    </source>
</evidence>
<dbReference type="InterPro" id="IPR012334">
    <property type="entry name" value="Pectin_lyas_fold"/>
</dbReference>
<keyword evidence="2" id="KW-0134">Cell wall</keyword>
<feature type="non-terminal residue" evidence="4">
    <location>
        <position position="1"/>
    </location>
</feature>
<evidence type="ECO:0000256" key="2">
    <source>
        <dbReference type="ARBA" id="ARBA00022512"/>
    </source>
</evidence>
<dbReference type="EMBL" id="QZWG01000005">
    <property type="protein sequence ID" value="RZC12806.1"/>
    <property type="molecule type" value="Genomic_DNA"/>
</dbReference>
<gene>
    <name evidence="4" type="ORF">D0Y65_012523</name>
</gene>
<name>A0A445KPI2_GLYSO</name>
<reference evidence="4 5" key="1">
    <citation type="submission" date="2018-09" db="EMBL/GenBank/DDBJ databases">
        <title>A high-quality reference genome of wild soybean provides a powerful tool to mine soybean genomes.</title>
        <authorList>
            <person name="Xie M."/>
            <person name="Chung C.Y.L."/>
            <person name="Li M.-W."/>
            <person name="Wong F.-L."/>
            <person name="Chan T.-F."/>
            <person name="Lam H.-M."/>
        </authorList>
    </citation>
    <scope>NUCLEOTIDE SEQUENCE [LARGE SCALE GENOMIC DNA]</scope>
    <source>
        <strain evidence="5">cv. W05</strain>
        <tissue evidence="4">Hypocotyl of etiolated seedlings</tissue>
    </source>
</reference>
<proteinExistence type="predicted"/>
<accession>A0A445KPI2</accession>
<sequence>VRPEASPSFNVVSYGAKGDGKTDDSQETATLDIPGGKTFMLQPVSFQGPCKPETMLGISHLKILWLLGLRTL</sequence>
<comment type="subcellular location">
    <subcellularLocation>
        <location evidence="1">Secreted</location>
        <location evidence="1">Cell wall</location>
    </subcellularLocation>
</comment>
<feature type="region of interest" description="Disordered" evidence="3">
    <location>
        <begin position="1"/>
        <end position="28"/>
    </location>
</feature>
<keyword evidence="5" id="KW-1185">Reference proteome</keyword>
<dbReference type="Gene3D" id="2.160.20.10">
    <property type="entry name" value="Single-stranded right-handed beta-helix, Pectin lyase-like"/>
    <property type="match status" value="1"/>
</dbReference>
<keyword evidence="2" id="KW-0964">Secreted</keyword>
<dbReference type="InterPro" id="IPR011050">
    <property type="entry name" value="Pectin_lyase_fold/virulence"/>
</dbReference>
<organism evidence="4 5">
    <name type="scientific">Glycine soja</name>
    <name type="common">Wild soybean</name>
    <dbReference type="NCBI Taxonomy" id="3848"/>
    <lineage>
        <taxon>Eukaryota</taxon>
        <taxon>Viridiplantae</taxon>
        <taxon>Streptophyta</taxon>
        <taxon>Embryophyta</taxon>
        <taxon>Tracheophyta</taxon>
        <taxon>Spermatophyta</taxon>
        <taxon>Magnoliopsida</taxon>
        <taxon>eudicotyledons</taxon>
        <taxon>Gunneridae</taxon>
        <taxon>Pentapetalae</taxon>
        <taxon>rosids</taxon>
        <taxon>fabids</taxon>
        <taxon>Fabales</taxon>
        <taxon>Fabaceae</taxon>
        <taxon>Papilionoideae</taxon>
        <taxon>50 kb inversion clade</taxon>
        <taxon>NPAAA clade</taxon>
        <taxon>indigoferoid/millettioid clade</taxon>
        <taxon>Phaseoleae</taxon>
        <taxon>Glycine</taxon>
        <taxon>Glycine subgen. Soja</taxon>
    </lineage>
</organism>
<evidence type="ECO:0000313" key="5">
    <source>
        <dbReference type="Proteomes" id="UP000289340"/>
    </source>
</evidence>
<protein>
    <submittedName>
        <fullName evidence="4">Uncharacterized protein</fullName>
    </submittedName>
</protein>
<evidence type="ECO:0000256" key="1">
    <source>
        <dbReference type="ARBA" id="ARBA00004191"/>
    </source>
</evidence>
<dbReference type="Proteomes" id="UP000289340">
    <property type="component" value="Chromosome 5"/>
</dbReference>
<comment type="caution">
    <text evidence="4">The sequence shown here is derived from an EMBL/GenBank/DDBJ whole genome shotgun (WGS) entry which is preliminary data.</text>
</comment>
<dbReference type="SUPFAM" id="SSF51126">
    <property type="entry name" value="Pectin lyase-like"/>
    <property type="match status" value="1"/>
</dbReference>